<comment type="cofactor">
    <cofactor evidence="1 10">
        <name>pyridoxal 5'-phosphate</name>
        <dbReference type="ChEBI" id="CHEBI:597326"/>
    </cofactor>
</comment>
<keyword evidence="5 10" id="KW-0028">Amino-acid biosynthesis</keyword>
<evidence type="ECO:0000256" key="7">
    <source>
        <dbReference type="ARBA" id="ARBA00022898"/>
    </source>
</evidence>
<comment type="catalytic activity">
    <reaction evidence="9 10">
        <text>L-histidinol phosphate + 2-oxoglutarate = 3-(imidazol-4-yl)-2-oxopropyl phosphate + L-glutamate</text>
        <dbReference type="Rhea" id="RHEA:23744"/>
        <dbReference type="ChEBI" id="CHEBI:16810"/>
        <dbReference type="ChEBI" id="CHEBI:29985"/>
        <dbReference type="ChEBI" id="CHEBI:57766"/>
        <dbReference type="ChEBI" id="CHEBI:57980"/>
        <dbReference type="EC" id="2.6.1.9"/>
    </reaction>
</comment>
<dbReference type="HAMAP" id="MF_01023">
    <property type="entry name" value="HisC_aminotrans_2"/>
    <property type="match status" value="1"/>
</dbReference>
<keyword evidence="8 10" id="KW-0368">Histidine biosynthesis</keyword>
<keyword evidence="6 10" id="KW-0808">Transferase</keyword>
<evidence type="ECO:0000256" key="10">
    <source>
        <dbReference type="HAMAP-Rule" id="MF_01023"/>
    </source>
</evidence>
<sequence length="352" mass="38480">MRRSVRSCYDGEGGYVFAESPDAIARKKGISQIARLASNENPFPPPETVIEAGVAALRQANRYPEASPERLMAALRRCHGEYSFIIGNGMDGVIETVIRTVVDPGDRVVISTPTFSFYGLAATAQGARVVQVPREADFSVDPGRFAEACRGAKVAFLCSPNNPTGNACPIETVREILDATDCLLFLDNAYVEFSDIDYRPLMRDYDTLIEGRTMSKIYSLAGLRFGYAFVPPWLAPHLNRAGTPFAVNAVACAAAEAALGEAGHIERTATHVRRWRERFVSAIPFPVLPSDANFVLIDVAPLGGDEASARLAEQGIIVRSCRSFPGLEDRYIRVSIGEDWENERFLAGITQL</sequence>
<comment type="pathway">
    <text evidence="2 10">Amino-acid biosynthesis; L-histidine biosynthesis; L-histidine from 5-phospho-alpha-D-ribose 1-diphosphate: step 7/9.</text>
</comment>
<dbReference type="NCBIfam" id="TIGR01141">
    <property type="entry name" value="hisC"/>
    <property type="match status" value="1"/>
</dbReference>
<protein>
    <recommendedName>
        <fullName evidence="10">Histidinol-phosphate aminotransferase</fullName>
        <ecNumber evidence="10">2.6.1.9</ecNumber>
    </recommendedName>
    <alternativeName>
        <fullName evidence="10">Imidazole acetol-phosphate transaminase</fullName>
    </alternativeName>
</protein>
<evidence type="ECO:0000256" key="2">
    <source>
        <dbReference type="ARBA" id="ARBA00005011"/>
    </source>
</evidence>
<dbReference type="InterPro" id="IPR050106">
    <property type="entry name" value="HistidinolP_aminotransfase"/>
</dbReference>
<dbReference type="Pfam" id="PF00155">
    <property type="entry name" value="Aminotran_1_2"/>
    <property type="match status" value="1"/>
</dbReference>
<dbReference type="EMBL" id="PGCL01000002">
    <property type="protein sequence ID" value="TAJ44517.1"/>
    <property type="molecule type" value="Genomic_DNA"/>
</dbReference>
<dbReference type="GO" id="GO:0030170">
    <property type="term" value="F:pyridoxal phosphate binding"/>
    <property type="evidence" value="ECO:0007669"/>
    <property type="project" value="InterPro"/>
</dbReference>
<dbReference type="InterPro" id="IPR004839">
    <property type="entry name" value="Aminotransferase_I/II_large"/>
</dbReference>
<dbReference type="Proteomes" id="UP000292580">
    <property type="component" value="Unassembled WGS sequence"/>
</dbReference>
<evidence type="ECO:0000256" key="9">
    <source>
        <dbReference type="ARBA" id="ARBA00047481"/>
    </source>
</evidence>
<dbReference type="CDD" id="cd00609">
    <property type="entry name" value="AAT_like"/>
    <property type="match status" value="1"/>
</dbReference>
<dbReference type="InterPro" id="IPR015422">
    <property type="entry name" value="PyrdxlP-dep_Trfase_small"/>
</dbReference>
<evidence type="ECO:0000256" key="6">
    <source>
        <dbReference type="ARBA" id="ARBA00022679"/>
    </source>
</evidence>
<comment type="similarity">
    <text evidence="3 10">Belongs to the class-II pyridoxal-phosphate-dependent aminotransferase family. Histidinol-phosphate aminotransferase subfamily.</text>
</comment>
<organism evidence="12 13">
    <name type="scientific">Methanofollis fontis</name>
    <dbReference type="NCBI Taxonomy" id="2052832"/>
    <lineage>
        <taxon>Archaea</taxon>
        <taxon>Methanobacteriati</taxon>
        <taxon>Methanobacteriota</taxon>
        <taxon>Stenosarchaea group</taxon>
        <taxon>Methanomicrobia</taxon>
        <taxon>Methanomicrobiales</taxon>
        <taxon>Methanomicrobiaceae</taxon>
        <taxon>Methanofollis</taxon>
    </lineage>
</organism>
<feature type="modified residue" description="N6-(pyridoxal phosphate)lysine" evidence="10">
    <location>
        <position position="216"/>
    </location>
</feature>
<dbReference type="AlphaFoldDB" id="A0A483CUE8"/>
<dbReference type="Gene3D" id="3.90.1150.10">
    <property type="entry name" value="Aspartate Aminotransferase, domain 1"/>
    <property type="match status" value="1"/>
</dbReference>
<gene>
    <name evidence="10" type="primary">hisC</name>
    <name evidence="12" type="ORF">CUJ86_04150</name>
</gene>
<name>A0A483CUE8_9EURY</name>
<evidence type="ECO:0000313" key="12">
    <source>
        <dbReference type="EMBL" id="TAJ44517.1"/>
    </source>
</evidence>
<dbReference type="RefSeq" id="WP_130646307.1">
    <property type="nucleotide sequence ID" value="NZ_PGCL01000002.1"/>
</dbReference>
<dbReference type="OrthoDB" id="9929at2157"/>
<dbReference type="GO" id="GO:0004400">
    <property type="term" value="F:histidinol-phosphate transaminase activity"/>
    <property type="evidence" value="ECO:0007669"/>
    <property type="project" value="UniProtKB-UniRule"/>
</dbReference>
<keyword evidence="4 10" id="KW-0032">Aminotransferase</keyword>
<dbReference type="InterPro" id="IPR015421">
    <property type="entry name" value="PyrdxlP-dep_Trfase_major"/>
</dbReference>
<keyword evidence="13" id="KW-1185">Reference proteome</keyword>
<evidence type="ECO:0000256" key="5">
    <source>
        <dbReference type="ARBA" id="ARBA00022605"/>
    </source>
</evidence>
<evidence type="ECO:0000256" key="4">
    <source>
        <dbReference type="ARBA" id="ARBA00022576"/>
    </source>
</evidence>
<dbReference type="PANTHER" id="PTHR43643">
    <property type="entry name" value="HISTIDINOL-PHOSPHATE AMINOTRANSFERASE 2"/>
    <property type="match status" value="1"/>
</dbReference>
<evidence type="ECO:0000259" key="11">
    <source>
        <dbReference type="Pfam" id="PF00155"/>
    </source>
</evidence>
<dbReference type="UniPathway" id="UPA00031">
    <property type="reaction ID" value="UER00012"/>
</dbReference>
<accession>A0A483CUE8</accession>
<dbReference type="InterPro" id="IPR005861">
    <property type="entry name" value="HisP_aminotrans"/>
</dbReference>
<dbReference type="Gene3D" id="3.40.640.10">
    <property type="entry name" value="Type I PLP-dependent aspartate aminotransferase-like (Major domain)"/>
    <property type="match status" value="1"/>
</dbReference>
<dbReference type="PANTHER" id="PTHR43643:SF6">
    <property type="entry name" value="HISTIDINOL-PHOSPHATE AMINOTRANSFERASE"/>
    <property type="match status" value="1"/>
</dbReference>
<dbReference type="SUPFAM" id="SSF53383">
    <property type="entry name" value="PLP-dependent transferases"/>
    <property type="match status" value="1"/>
</dbReference>
<evidence type="ECO:0000313" key="13">
    <source>
        <dbReference type="Proteomes" id="UP000292580"/>
    </source>
</evidence>
<proteinExistence type="inferred from homology"/>
<feature type="domain" description="Aminotransferase class I/classII large" evidence="11">
    <location>
        <begin position="34"/>
        <end position="348"/>
    </location>
</feature>
<comment type="caution">
    <text evidence="12">The sequence shown here is derived from an EMBL/GenBank/DDBJ whole genome shotgun (WGS) entry which is preliminary data.</text>
</comment>
<dbReference type="GO" id="GO:0000105">
    <property type="term" value="P:L-histidine biosynthetic process"/>
    <property type="evidence" value="ECO:0007669"/>
    <property type="project" value="UniProtKB-UniRule"/>
</dbReference>
<reference evidence="12 13" key="1">
    <citation type="submission" date="2017-11" db="EMBL/GenBank/DDBJ databases">
        <title>Isolation and Characterization of Methanofollis Species from Methane Seep Offshore SW Taiwan.</title>
        <authorList>
            <person name="Teng N.-H."/>
            <person name="Lai M.-C."/>
            <person name="Chen S.-C."/>
        </authorList>
    </citation>
    <scope>NUCLEOTIDE SEQUENCE [LARGE SCALE GENOMIC DNA]</scope>
    <source>
        <strain evidence="12 13">FWC-SCC2</strain>
    </source>
</reference>
<evidence type="ECO:0000256" key="3">
    <source>
        <dbReference type="ARBA" id="ARBA00007970"/>
    </source>
</evidence>
<evidence type="ECO:0000256" key="8">
    <source>
        <dbReference type="ARBA" id="ARBA00023102"/>
    </source>
</evidence>
<dbReference type="EC" id="2.6.1.9" evidence="10"/>
<evidence type="ECO:0000256" key="1">
    <source>
        <dbReference type="ARBA" id="ARBA00001933"/>
    </source>
</evidence>
<dbReference type="InterPro" id="IPR015424">
    <property type="entry name" value="PyrdxlP-dep_Trfase"/>
</dbReference>
<keyword evidence="7 10" id="KW-0663">Pyridoxal phosphate</keyword>